<organism evidence="9 10">
    <name type="scientific">Candidatus Abzuiibacterium crystallinum</name>
    <dbReference type="NCBI Taxonomy" id="1974748"/>
    <lineage>
        <taxon>Bacteria</taxon>
        <taxon>Pseudomonadati</taxon>
        <taxon>Candidatus Omnitrophota</taxon>
        <taxon>Candidatus Abzuiibacterium</taxon>
    </lineage>
</organism>
<proteinExistence type="inferred from homology"/>
<comment type="similarity">
    <text evidence="5">Belongs to the sigma-70 factor family.</text>
</comment>
<dbReference type="InterPro" id="IPR007624">
    <property type="entry name" value="RNA_pol_sigma70_r3"/>
</dbReference>
<dbReference type="InterPro" id="IPR007630">
    <property type="entry name" value="RNA_pol_sigma70_r4"/>
</dbReference>
<evidence type="ECO:0000256" key="5">
    <source>
        <dbReference type="RuleBase" id="RU362124"/>
    </source>
</evidence>
<sequence length="371" mass="43104">MPKKKKKASKHRTKRKLLRQAKKKSKKRRKQKRKKKLLRVRKHSVPTKAVKKKLSAGEPLKGLQEKSKKEKKKKKYSLKDEDQHLGEDMTLDKTPMRIYLQQIEDIPLLTPEEEYDLAHKIYHGGVESKDARTRMIRSNLRLVISIAKRYANIGLPFSDLVEEGNIGLMRAVDKFNYKRGYRFSTYASWWIKQAIMRALSNQGKTIRVPVYMYDILSKWRKVTDGLTQKLGRTPTRKEVSDAMSISIRKVKEVERIASQPSSLNAPVSLDGAAELIDLVEDKNAVSADVNVHELFTSERVDKLLEQVDERAREILVLRFGLKGGEPQTLEETAKRFNITRERVRQIESSSLKKIRAYLKDQEEHLQDYIKP</sequence>
<feature type="region of interest" description="Disordered" evidence="6">
    <location>
        <begin position="1"/>
        <end position="87"/>
    </location>
</feature>
<dbReference type="PANTHER" id="PTHR30603">
    <property type="entry name" value="RNA POLYMERASE SIGMA FACTOR RPO"/>
    <property type="match status" value="1"/>
</dbReference>
<dbReference type="Pfam" id="PF00140">
    <property type="entry name" value="Sigma70_r1_2"/>
    <property type="match status" value="1"/>
</dbReference>
<dbReference type="NCBIfam" id="TIGR02937">
    <property type="entry name" value="sigma70-ECF"/>
    <property type="match status" value="1"/>
</dbReference>
<dbReference type="InterPro" id="IPR036388">
    <property type="entry name" value="WH-like_DNA-bd_sf"/>
</dbReference>
<comment type="function">
    <text evidence="5">Sigma factors are initiation factors that promote the attachment of RNA polymerase to specific initiation sites and are then released.</text>
</comment>
<evidence type="ECO:0000256" key="1">
    <source>
        <dbReference type="ARBA" id="ARBA00023015"/>
    </source>
</evidence>
<dbReference type="PROSITE" id="PS00716">
    <property type="entry name" value="SIGMA70_2"/>
    <property type="match status" value="1"/>
</dbReference>
<dbReference type="Proteomes" id="UP000230859">
    <property type="component" value="Unassembled WGS sequence"/>
</dbReference>
<comment type="caution">
    <text evidence="9">The sequence shown here is derived from an EMBL/GenBank/DDBJ whole genome shotgun (WGS) entry which is preliminary data.</text>
</comment>
<dbReference type="Gene3D" id="1.10.601.10">
    <property type="entry name" value="RNA Polymerase Primary Sigma Factor"/>
    <property type="match status" value="1"/>
</dbReference>
<dbReference type="CDD" id="cd06171">
    <property type="entry name" value="Sigma70_r4"/>
    <property type="match status" value="1"/>
</dbReference>
<dbReference type="InterPro" id="IPR013325">
    <property type="entry name" value="RNA_pol_sigma_r2"/>
</dbReference>
<dbReference type="GO" id="GO:0016987">
    <property type="term" value="F:sigma factor activity"/>
    <property type="evidence" value="ECO:0007669"/>
    <property type="project" value="UniProtKB-KW"/>
</dbReference>
<dbReference type="InterPro" id="IPR014284">
    <property type="entry name" value="RNA_pol_sigma-70_dom"/>
</dbReference>
<evidence type="ECO:0000313" key="9">
    <source>
        <dbReference type="EMBL" id="PIQ85285.1"/>
    </source>
</evidence>
<dbReference type="SUPFAM" id="SSF88659">
    <property type="entry name" value="Sigma3 and sigma4 domains of RNA polymerase sigma factors"/>
    <property type="match status" value="2"/>
</dbReference>
<dbReference type="Pfam" id="PF04539">
    <property type="entry name" value="Sigma70_r3"/>
    <property type="match status" value="1"/>
</dbReference>
<accession>A0A2H0LP55</accession>
<evidence type="ECO:0000259" key="7">
    <source>
        <dbReference type="PROSITE" id="PS00715"/>
    </source>
</evidence>
<evidence type="ECO:0000256" key="2">
    <source>
        <dbReference type="ARBA" id="ARBA00023082"/>
    </source>
</evidence>
<dbReference type="Gene3D" id="1.10.10.10">
    <property type="entry name" value="Winged helix-like DNA-binding domain superfamily/Winged helix DNA-binding domain"/>
    <property type="match status" value="2"/>
</dbReference>
<feature type="compositionally biased region" description="Basic and acidic residues" evidence="6">
    <location>
        <begin position="77"/>
        <end position="87"/>
    </location>
</feature>
<name>A0A2H0LP55_9BACT</name>
<dbReference type="InterPro" id="IPR009042">
    <property type="entry name" value="RNA_pol_sigma70_r1_2"/>
</dbReference>
<evidence type="ECO:0000256" key="4">
    <source>
        <dbReference type="ARBA" id="ARBA00023163"/>
    </source>
</evidence>
<evidence type="ECO:0000256" key="6">
    <source>
        <dbReference type="SAM" id="MobiDB-lite"/>
    </source>
</evidence>
<keyword evidence="3 5" id="KW-0238">DNA-binding</keyword>
<dbReference type="Pfam" id="PF04545">
    <property type="entry name" value="Sigma70_r4"/>
    <property type="match status" value="1"/>
</dbReference>
<feature type="compositionally biased region" description="Basic residues" evidence="6">
    <location>
        <begin position="1"/>
        <end position="54"/>
    </location>
</feature>
<dbReference type="GO" id="GO:0006352">
    <property type="term" value="P:DNA-templated transcription initiation"/>
    <property type="evidence" value="ECO:0007669"/>
    <property type="project" value="InterPro"/>
</dbReference>
<gene>
    <name evidence="9" type="ORF">COV74_09415</name>
</gene>
<dbReference type="InterPro" id="IPR050239">
    <property type="entry name" value="Sigma-70_RNA_pol_init_factors"/>
</dbReference>
<protein>
    <recommendedName>
        <fullName evidence="5">RNA polymerase sigma factor</fullName>
    </recommendedName>
</protein>
<dbReference type="InterPro" id="IPR007627">
    <property type="entry name" value="RNA_pol_sigma70_r2"/>
</dbReference>
<dbReference type="Pfam" id="PF04542">
    <property type="entry name" value="Sigma70_r2"/>
    <property type="match status" value="1"/>
</dbReference>
<keyword evidence="4 5" id="KW-0804">Transcription</keyword>
<keyword evidence="2 5" id="KW-0731">Sigma factor</keyword>
<evidence type="ECO:0000256" key="3">
    <source>
        <dbReference type="ARBA" id="ARBA00023125"/>
    </source>
</evidence>
<dbReference type="PRINTS" id="PR00046">
    <property type="entry name" value="SIGMA70FCT"/>
</dbReference>
<dbReference type="AlphaFoldDB" id="A0A2H0LP55"/>
<evidence type="ECO:0000313" key="10">
    <source>
        <dbReference type="Proteomes" id="UP000230859"/>
    </source>
</evidence>
<dbReference type="InterPro" id="IPR000943">
    <property type="entry name" value="RNA_pol_sigma70"/>
</dbReference>
<dbReference type="GO" id="GO:0003677">
    <property type="term" value="F:DNA binding"/>
    <property type="evidence" value="ECO:0007669"/>
    <property type="project" value="UniProtKB-KW"/>
</dbReference>
<reference evidence="9 10" key="1">
    <citation type="submission" date="2017-09" db="EMBL/GenBank/DDBJ databases">
        <title>Depth-based differentiation of microbial function through sediment-hosted aquifers and enrichment of novel symbionts in the deep terrestrial subsurface.</title>
        <authorList>
            <person name="Probst A.J."/>
            <person name="Ladd B."/>
            <person name="Jarett J.K."/>
            <person name="Geller-Mcgrath D.E."/>
            <person name="Sieber C.M."/>
            <person name="Emerson J.B."/>
            <person name="Anantharaman K."/>
            <person name="Thomas B.C."/>
            <person name="Malmstrom R."/>
            <person name="Stieglmeier M."/>
            <person name="Klingl A."/>
            <person name="Woyke T."/>
            <person name="Ryan C.M."/>
            <person name="Banfield J.F."/>
        </authorList>
    </citation>
    <scope>NUCLEOTIDE SEQUENCE [LARGE SCALE GENOMIC DNA]</scope>
    <source>
        <strain evidence="9">CG11_big_fil_rev_8_21_14_0_20_45_26</strain>
    </source>
</reference>
<dbReference type="SUPFAM" id="SSF88946">
    <property type="entry name" value="Sigma2 domain of RNA polymerase sigma factors"/>
    <property type="match status" value="1"/>
</dbReference>
<dbReference type="InterPro" id="IPR013324">
    <property type="entry name" value="RNA_pol_sigma_r3/r4-like"/>
</dbReference>
<evidence type="ECO:0000259" key="8">
    <source>
        <dbReference type="PROSITE" id="PS00716"/>
    </source>
</evidence>
<dbReference type="PANTHER" id="PTHR30603:SF47">
    <property type="entry name" value="RNA POLYMERASE SIGMA FACTOR SIGD, CHLOROPLASTIC"/>
    <property type="match status" value="1"/>
</dbReference>
<feature type="domain" description="RNA polymerase sigma-70" evidence="8">
    <location>
        <begin position="328"/>
        <end position="354"/>
    </location>
</feature>
<dbReference type="EMBL" id="PCVY01000071">
    <property type="protein sequence ID" value="PIQ85285.1"/>
    <property type="molecule type" value="Genomic_DNA"/>
</dbReference>
<keyword evidence="1 5" id="KW-0805">Transcription regulation</keyword>
<dbReference type="PROSITE" id="PS00715">
    <property type="entry name" value="SIGMA70_1"/>
    <property type="match status" value="1"/>
</dbReference>
<feature type="domain" description="RNA polymerase sigma-70" evidence="7">
    <location>
        <begin position="159"/>
        <end position="172"/>
    </location>
</feature>